<gene>
    <name evidence="1" type="ORF">ENV35_03570</name>
</gene>
<proteinExistence type="predicted"/>
<comment type="caution">
    <text evidence="1">The sequence shown here is derived from an EMBL/GenBank/DDBJ whole genome shotgun (WGS) entry which is preliminary data.</text>
</comment>
<dbReference type="EMBL" id="DTGA01000091">
    <property type="protein sequence ID" value="HGB30937.1"/>
    <property type="molecule type" value="Genomic_DNA"/>
</dbReference>
<protein>
    <submittedName>
        <fullName evidence="1">Uncharacterized protein</fullName>
    </submittedName>
</protein>
<sequence length="227" mass="24750">MRKLLSLNDVGIEKDAWSFLARAATRIGPKMLEKAPGLTRGLQRTIYSLVGKAPGMQQKGLEGLKEIGFKWEQESPGIIDRLTKLIKGEEKWTKGRKAREEAAKAVLEKGYASIPGTIKGLFTNPKEMLSLKWKSMSPGEKALMAGFGALDIHEIKKAKEKGEPIGGAIANAALFPLTMGMSAIPQMAMWTAGGMLGERAGRGVEKLIRRERGLPPVPEVDLSKEIE</sequence>
<accession>A0A7C3SN95</accession>
<organism evidence="1">
    <name type="scientific">Dictyoglomus turgidum</name>
    <dbReference type="NCBI Taxonomy" id="513050"/>
    <lineage>
        <taxon>Bacteria</taxon>
        <taxon>Pseudomonadati</taxon>
        <taxon>Dictyoglomota</taxon>
        <taxon>Dictyoglomia</taxon>
        <taxon>Dictyoglomales</taxon>
        <taxon>Dictyoglomaceae</taxon>
        <taxon>Dictyoglomus</taxon>
    </lineage>
</organism>
<name>A0A7C3SN95_9BACT</name>
<dbReference type="AlphaFoldDB" id="A0A7C3SN95"/>
<evidence type="ECO:0000313" key="1">
    <source>
        <dbReference type="EMBL" id="HGB30937.1"/>
    </source>
</evidence>
<reference evidence="1" key="1">
    <citation type="journal article" date="2020" name="mSystems">
        <title>Genome- and Community-Level Interaction Insights into Carbon Utilization and Element Cycling Functions of Hydrothermarchaeota in Hydrothermal Sediment.</title>
        <authorList>
            <person name="Zhou Z."/>
            <person name="Liu Y."/>
            <person name="Xu W."/>
            <person name="Pan J."/>
            <person name="Luo Z.H."/>
            <person name="Li M."/>
        </authorList>
    </citation>
    <scope>NUCLEOTIDE SEQUENCE [LARGE SCALE GENOMIC DNA]</scope>
    <source>
        <strain evidence="1">SpSt-751</strain>
    </source>
</reference>